<dbReference type="AlphaFoldDB" id="A0A2K2DHC3"/>
<feature type="domain" description="Reverse transcriptase zinc-binding" evidence="1">
    <location>
        <begin position="14"/>
        <end position="115"/>
    </location>
</feature>
<dbReference type="InParanoid" id="A0A2K2DHC3"/>
<dbReference type="Gramene" id="PNT73672">
    <property type="protein sequence ID" value="PNT73672"/>
    <property type="gene ID" value="BRADI_2g62099v3"/>
</dbReference>
<evidence type="ECO:0000259" key="1">
    <source>
        <dbReference type="Pfam" id="PF13966"/>
    </source>
</evidence>
<dbReference type="EnsemblPlants" id="PNT73672">
    <property type="protein sequence ID" value="PNT73672"/>
    <property type="gene ID" value="BRADI_2g62099v3"/>
</dbReference>
<evidence type="ECO:0000313" key="2">
    <source>
        <dbReference type="EMBL" id="PNT73672.1"/>
    </source>
</evidence>
<organism evidence="2">
    <name type="scientific">Brachypodium distachyon</name>
    <name type="common">Purple false brome</name>
    <name type="synonym">Trachynia distachya</name>
    <dbReference type="NCBI Taxonomy" id="15368"/>
    <lineage>
        <taxon>Eukaryota</taxon>
        <taxon>Viridiplantae</taxon>
        <taxon>Streptophyta</taxon>
        <taxon>Embryophyta</taxon>
        <taxon>Tracheophyta</taxon>
        <taxon>Spermatophyta</taxon>
        <taxon>Magnoliopsida</taxon>
        <taxon>Liliopsida</taxon>
        <taxon>Poales</taxon>
        <taxon>Poaceae</taxon>
        <taxon>BOP clade</taxon>
        <taxon>Pooideae</taxon>
        <taxon>Stipodae</taxon>
        <taxon>Brachypodieae</taxon>
        <taxon>Brachypodium</taxon>
    </lineage>
</organism>
<name>A0A2K2DHC3_BRADI</name>
<gene>
    <name evidence="2" type="ORF">BRADI_2g62099v3</name>
</gene>
<dbReference type="Proteomes" id="UP000008810">
    <property type="component" value="Chromosome 2"/>
</dbReference>
<proteinExistence type="predicted"/>
<dbReference type="PANTHER" id="PTHR47074:SF73">
    <property type="entry name" value="OS04G0448401 PROTEIN"/>
    <property type="match status" value="1"/>
</dbReference>
<evidence type="ECO:0000313" key="3">
    <source>
        <dbReference type="EnsemblPlants" id="PNT73672"/>
    </source>
</evidence>
<protein>
    <recommendedName>
        <fullName evidence="1">Reverse transcriptase zinc-binding domain-containing protein</fullName>
    </recommendedName>
</protein>
<dbReference type="Pfam" id="PF13966">
    <property type="entry name" value="zf-RVT"/>
    <property type="match status" value="1"/>
</dbReference>
<dbReference type="InterPro" id="IPR026960">
    <property type="entry name" value="RVT-Znf"/>
</dbReference>
<reference evidence="2 3" key="1">
    <citation type="journal article" date="2010" name="Nature">
        <title>Genome sequencing and analysis of the model grass Brachypodium distachyon.</title>
        <authorList>
            <consortium name="International Brachypodium Initiative"/>
        </authorList>
    </citation>
    <scope>NUCLEOTIDE SEQUENCE [LARGE SCALE GENOMIC DNA]</scope>
    <source>
        <strain evidence="2 3">Bd21</strain>
    </source>
</reference>
<accession>A0A2K2DHC3</accession>
<dbReference type="OrthoDB" id="685164at2759"/>
<reference evidence="2" key="2">
    <citation type="submission" date="2017-06" db="EMBL/GenBank/DDBJ databases">
        <title>WGS assembly of Brachypodium distachyon.</title>
        <authorList>
            <consortium name="The International Brachypodium Initiative"/>
            <person name="Lucas S."/>
            <person name="Harmon-Smith M."/>
            <person name="Lail K."/>
            <person name="Tice H."/>
            <person name="Grimwood J."/>
            <person name="Bruce D."/>
            <person name="Barry K."/>
            <person name="Shu S."/>
            <person name="Lindquist E."/>
            <person name="Wang M."/>
            <person name="Pitluck S."/>
            <person name="Vogel J.P."/>
            <person name="Garvin D.F."/>
            <person name="Mockler T.C."/>
            <person name="Schmutz J."/>
            <person name="Rokhsar D."/>
            <person name="Bevan M.W."/>
        </authorList>
    </citation>
    <scope>NUCLEOTIDE SEQUENCE</scope>
    <source>
        <strain evidence="2">Bd21</strain>
    </source>
</reference>
<keyword evidence="4" id="KW-1185">Reference proteome</keyword>
<sequence>KIFWAWHYEKSGIFSVRSAYRMMAETKRRRVAWLDSDSENSQTEEQEQDWKRLWKTRVPSKLRIFAWRLAKCSLPTGQVRARRNMATSPVCALCNAAVDSWRHSLLDCNMAKSVWSLRENDAALPLFGDETLDTKLWLFSLSHTLSQHTFIEILVTLWAIWWARRKAIHEEEFQIPKWIPPPEGFLKINVDAAVAKGKPHGAVAAVCRDANGFFRGASAVVMEGISDPAVLEACACDEAPALDINA</sequence>
<dbReference type="InterPro" id="IPR052929">
    <property type="entry name" value="RNase_H-like_EbsB-rel"/>
</dbReference>
<dbReference type="EMBL" id="CM000881">
    <property type="protein sequence ID" value="PNT73672.1"/>
    <property type="molecule type" value="Genomic_DNA"/>
</dbReference>
<evidence type="ECO:0000313" key="4">
    <source>
        <dbReference type="Proteomes" id="UP000008810"/>
    </source>
</evidence>
<reference evidence="3" key="3">
    <citation type="submission" date="2018-08" db="UniProtKB">
        <authorList>
            <consortium name="EnsemblPlants"/>
        </authorList>
    </citation>
    <scope>IDENTIFICATION</scope>
    <source>
        <strain evidence="3">cv. Bd21</strain>
    </source>
</reference>
<feature type="non-terminal residue" evidence="2">
    <location>
        <position position="1"/>
    </location>
</feature>
<dbReference type="PANTHER" id="PTHR47074">
    <property type="entry name" value="BNAC02G40300D PROTEIN"/>
    <property type="match status" value="1"/>
</dbReference>